<feature type="non-terminal residue" evidence="1">
    <location>
        <position position="105"/>
    </location>
</feature>
<dbReference type="AlphaFoldDB" id="A0A3S1BDT1"/>
<proteinExistence type="predicted"/>
<name>A0A3S1BDT1_ELYCH</name>
<accession>A0A3S1BDT1</accession>
<dbReference type="EMBL" id="RQTK01000325">
    <property type="protein sequence ID" value="RUS81666.1"/>
    <property type="molecule type" value="Genomic_DNA"/>
</dbReference>
<evidence type="ECO:0000313" key="2">
    <source>
        <dbReference type="Proteomes" id="UP000271974"/>
    </source>
</evidence>
<protein>
    <submittedName>
        <fullName evidence="1">Uncharacterized protein</fullName>
    </submittedName>
</protein>
<gene>
    <name evidence="1" type="ORF">EGW08_010583</name>
</gene>
<comment type="caution">
    <text evidence="1">The sequence shown here is derived from an EMBL/GenBank/DDBJ whole genome shotgun (WGS) entry which is preliminary data.</text>
</comment>
<reference evidence="1 2" key="1">
    <citation type="submission" date="2019-01" db="EMBL/GenBank/DDBJ databases">
        <title>A draft genome assembly of the solar-powered sea slug Elysia chlorotica.</title>
        <authorList>
            <person name="Cai H."/>
            <person name="Li Q."/>
            <person name="Fang X."/>
            <person name="Li J."/>
            <person name="Curtis N.E."/>
            <person name="Altenburger A."/>
            <person name="Shibata T."/>
            <person name="Feng M."/>
            <person name="Maeda T."/>
            <person name="Schwartz J.A."/>
            <person name="Shigenobu S."/>
            <person name="Lundholm N."/>
            <person name="Nishiyama T."/>
            <person name="Yang H."/>
            <person name="Hasebe M."/>
            <person name="Li S."/>
            <person name="Pierce S.K."/>
            <person name="Wang J."/>
        </authorList>
    </citation>
    <scope>NUCLEOTIDE SEQUENCE [LARGE SCALE GENOMIC DNA]</scope>
    <source>
        <strain evidence="1">EC2010</strain>
        <tissue evidence="1">Whole organism of an adult</tissue>
    </source>
</reference>
<dbReference type="Proteomes" id="UP000271974">
    <property type="component" value="Unassembled WGS sequence"/>
</dbReference>
<organism evidence="1 2">
    <name type="scientific">Elysia chlorotica</name>
    <name type="common">Eastern emerald elysia</name>
    <name type="synonym">Sea slug</name>
    <dbReference type="NCBI Taxonomy" id="188477"/>
    <lineage>
        <taxon>Eukaryota</taxon>
        <taxon>Metazoa</taxon>
        <taxon>Spiralia</taxon>
        <taxon>Lophotrochozoa</taxon>
        <taxon>Mollusca</taxon>
        <taxon>Gastropoda</taxon>
        <taxon>Heterobranchia</taxon>
        <taxon>Euthyneura</taxon>
        <taxon>Panpulmonata</taxon>
        <taxon>Sacoglossa</taxon>
        <taxon>Placobranchoidea</taxon>
        <taxon>Plakobranchidae</taxon>
        <taxon>Elysia</taxon>
    </lineage>
</organism>
<feature type="non-terminal residue" evidence="1">
    <location>
        <position position="1"/>
    </location>
</feature>
<keyword evidence="2" id="KW-1185">Reference proteome</keyword>
<evidence type="ECO:0000313" key="1">
    <source>
        <dbReference type="EMBL" id="RUS81666.1"/>
    </source>
</evidence>
<sequence length="105" mass="11859">TKNFFDSPREFLSHTARTHLPSNLHDIIHGDVSIVLHWTLTMFDLFTVTWGFLKSTDDQGGSTGHNLDLSLSVLHNQLHCNFETFPVSCAFLDVISNFLGTLNKK</sequence>